<feature type="domain" description="Tail spike" evidence="2">
    <location>
        <begin position="141"/>
        <end position="341"/>
    </location>
</feature>
<dbReference type="Pfam" id="PF06605">
    <property type="entry name" value="Prophage_tail"/>
    <property type="match status" value="1"/>
</dbReference>
<dbReference type="InterPro" id="IPR007119">
    <property type="entry name" value="Phage_tail_spike_N"/>
</dbReference>
<sequence length="1426" mass="159033">MGVLHDAISAEVTEVRNAEFELELKYPVGGEWAKELTQNRYILVKPNDYDEPHAFRIYEVEKEVDSNKITVKAVTKTDELSGNVIKPLLIKSAIPSAAWEQLKRVAVDPIDYNFISDIQTAKDTNMDIRNVLNAIAGEEGSFIDTWGGEIKRTNNTIFLYSKRGRDHVTTIRPRKNLKNVKIKSSMAGKFTRILPYAIFKPEGEGEAEQVIYGDIIKSPHYDDYFVKRIVPLDLSSEFNDSESPKEGEKKKAPTPAQVTAKAQSYFTSKNKDADKPDLSVEVEMIPLQDSTEWDRRIIQALEKIQLCDTVDVYVPKIDCDVTVKVRKIVYDALRERIIKIEASSSGSGRASLADQQKAQWQDLTNKVINNALYGEKDGLINTILTAANNKNKNFYGPDEPPREKASKDDLWFKPVGNEGEVEMWRFDGENWVLVIDANFGQKVTDKVNDAINSAKQDINANVQETINSAIADAEKRWKPDFTPMQAELESKLRKMDDDINVKVTDIKDRIASEISNLTVTNPNLLKGTVDMSTIPESSVGDDNNWRRMDGIGGKYQEMSLGGYRYTGSNQGNGYKKRIVGSYPPGYFKKGKYVWSFHVKTDTPGFVLHTYCDPKVNVISDIRLDDVSVGEFRNNEYSFRLQDTEEHIISYHFEIVNESNWLSLGLLRYKSDTVGAITDVYKWKVEEGVKRTPWCPNFQDPSPEWSTYKQTNDSNLAELNKRVTAATGETNVLKTRVEQTSNEIKITAQNLENRLNSSASSTAAELRVIKDSISAKVSRTDLDTVNDKVTAVESTLTARVDGIESSVNRVTRDVDGKITSAVSSAITQSEQGITSRINSVLDDSKRYTDTQFRQVDGKIQTQITSRLNDYARTSDVASRITQEAGKIKTELSSLVDDNISRNSRFQEVLQTVDLYKRTLGSTQNGITTSISQLIQNSDEIKTVITNAAESNTNLIMDTDSFASARFDGFSNGVDGYTASAVPGLYGSNEFFHLSKTKMGQASNNQAFVSLPLAIDKMTRGENYTFSCRYKLDTRNAFRSEKPMTAELQILDKVGSPIYLKSLSVNPGNVVEAHLTETFEVDRDRYFDNVNGFGQAGRFPFRIKLIGDGRIGVREIMLVKGKTVGPYKPAGGVSSTVVTQRANAWALTLKGPKDVITSINADTSGVRLKGKNIVLDGDVIANGTAFIKESWIQDLNADKITAGTLNARQVKIVNLDASNIVTGTMNARYIKGGILSSINGDVKFDLDGSNLNFLNNGSIRFYTGSNAIWRQTPDGIHTAFMHFNNEKNGGLYAGFGVTSSSDGINSSSSGRFSGIRCFRTSRNKTGRGSHEASVDKIEIYGDEVIITDTFDNDRGFYFNITQMPLDGYINLWALIRYLTVTVHELANAYTHLRNVGWDPKNTDFQNAVRNGLKVANGIYPGRYKLPIF</sequence>
<feature type="compositionally biased region" description="Basic and acidic residues" evidence="1">
    <location>
        <begin position="242"/>
        <end position="251"/>
    </location>
</feature>
<proteinExistence type="predicted"/>
<dbReference type="InterPro" id="IPR010572">
    <property type="entry name" value="Tail_dom"/>
</dbReference>
<dbReference type="EMBL" id="BK014735">
    <property type="protein sequence ID" value="DAD73350.1"/>
    <property type="molecule type" value="Genomic_DNA"/>
</dbReference>
<feature type="compositionally biased region" description="Polar residues" evidence="1">
    <location>
        <begin position="256"/>
        <end position="268"/>
    </location>
</feature>
<organism evidence="4">
    <name type="scientific">Siphoviridae sp. ctKm44</name>
    <dbReference type="NCBI Taxonomy" id="2826245"/>
    <lineage>
        <taxon>Viruses</taxon>
        <taxon>Duplodnaviria</taxon>
        <taxon>Heunggongvirae</taxon>
        <taxon>Uroviricota</taxon>
        <taxon>Caudoviricetes</taxon>
    </lineage>
</organism>
<dbReference type="InterPro" id="IPR012892">
    <property type="entry name" value="Gp58"/>
</dbReference>
<evidence type="ECO:0000259" key="3">
    <source>
        <dbReference type="Pfam" id="PF07902"/>
    </source>
</evidence>
<feature type="region of interest" description="Disordered" evidence="1">
    <location>
        <begin position="238"/>
        <end position="273"/>
    </location>
</feature>
<dbReference type="Pfam" id="PF07902">
    <property type="entry name" value="Gp58"/>
    <property type="match status" value="1"/>
</dbReference>
<evidence type="ECO:0000313" key="4">
    <source>
        <dbReference type="EMBL" id="DAD73350.1"/>
    </source>
</evidence>
<dbReference type="NCBIfam" id="TIGR01665">
    <property type="entry name" value="put_anti_recept"/>
    <property type="match status" value="1"/>
</dbReference>
<reference evidence="4" key="1">
    <citation type="journal article" date="2021" name="Proc. Natl. Acad. Sci. U.S.A.">
        <title>A Catalog of Tens of Thousands of Viruses from Human Metagenomes Reveals Hidden Associations with Chronic Diseases.</title>
        <authorList>
            <person name="Tisza M.J."/>
            <person name="Buck C.B."/>
        </authorList>
    </citation>
    <scope>NUCLEOTIDE SEQUENCE</scope>
    <source>
        <strain evidence="4">CtKm44</strain>
    </source>
</reference>
<name>A0A8S5LTM7_9CAUD</name>
<evidence type="ECO:0000259" key="2">
    <source>
        <dbReference type="Pfam" id="PF06605"/>
    </source>
</evidence>
<protein>
    <submittedName>
        <fullName evidence="4">Tail protein</fullName>
    </submittedName>
</protein>
<feature type="domain" description="Gp58-like" evidence="3">
    <location>
        <begin position="1151"/>
        <end position="1362"/>
    </location>
</feature>
<evidence type="ECO:0000256" key="1">
    <source>
        <dbReference type="SAM" id="MobiDB-lite"/>
    </source>
</evidence>
<accession>A0A8S5LTM7</accession>